<accession>A0AAE0KSR8</accession>
<feature type="region of interest" description="Disordered" evidence="1">
    <location>
        <begin position="83"/>
        <end position="119"/>
    </location>
</feature>
<evidence type="ECO:0000313" key="3">
    <source>
        <dbReference type="Proteomes" id="UP001190700"/>
    </source>
</evidence>
<sequence length="119" mass="13421">RVSLYLWLDTLGRWNHLDIIVVNFMLALIDATFKDEVTGATIIDVYTYTEDGCYVYCVAVCFSQGLGHLLIKETRYAIERRQEAKSLTPSGARKSTSEEHYGSVRHCPSQPPSPGHNLD</sequence>
<gene>
    <name evidence="2" type="ORF">CYMTET_31643</name>
</gene>
<dbReference type="AlphaFoldDB" id="A0AAE0KSR8"/>
<dbReference type="EMBL" id="LGRX02018831">
    <property type="protein sequence ID" value="KAK3259353.1"/>
    <property type="molecule type" value="Genomic_DNA"/>
</dbReference>
<feature type="non-terminal residue" evidence="2">
    <location>
        <position position="1"/>
    </location>
</feature>
<organism evidence="2 3">
    <name type="scientific">Cymbomonas tetramitiformis</name>
    <dbReference type="NCBI Taxonomy" id="36881"/>
    <lineage>
        <taxon>Eukaryota</taxon>
        <taxon>Viridiplantae</taxon>
        <taxon>Chlorophyta</taxon>
        <taxon>Pyramimonadophyceae</taxon>
        <taxon>Pyramimonadales</taxon>
        <taxon>Pyramimonadaceae</taxon>
        <taxon>Cymbomonas</taxon>
    </lineage>
</organism>
<protein>
    <submittedName>
        <fullName evidence="2">Uncharacterized protein</fullName>
    </submittedName>
</protein>
<comment type="caution">
    <text evidence="2">The sequence shown here is derived from an EMBL/GenBank/DDBJ whole genome shotgun (WGS) entry which is preliminary data.</text>
</comment>
<keyword evidence="3" id="KW-1185">Reference proteome</keyword>
<evidence type="ECO:0000313" key="2">
    <source>
        <dbReference type="EMBL" id="KAK3259353.1"/>
    </source>
</evidence>
<dbReference type="Proteomes" id="UP001190700">
    <property type="component" value="Unassembled WGS sequence"/>
</dbReference>
<feature type="compositionally biased region" description="Pro residues" evidence="1">
    <location>
        <begin position="109"/>
        <end position="119"/>
    </location>
</feature>
<proteinExistence type="predicted"/>
<reference evidence="2 3" key="1">
    <citation type="journal article" date="2015" name="Genome Biol. Evol.">
        <title>Comparative Genomics of a Bacterivorous Green Alga Reveals Evolutionary Causalities and Consequences of Phago-Mixotrophic Mode of Nutrition.</title>
        <authorList>
            <person name="Burns J.A."/>
            <person name="Paasch A."/>
            <person name="Narechania A."/>
            <person name="Kim E."/>
        </authorList>
    </citation>
    <scope>NUCLEOTIDE SEQUENCE [LARGE SCALE GENOMIC DNA]</scope>
    <source>
        <strain evidence="2 3">PLY_AMNH</strain>
    </source>
</reference>
<evidence type="ECO:0000256" key="1">
    <source>
        <dbReference type="SAM" id="MobiDB-lite"/>
    </source>
</evidence>
<name>A0AAE0KSR8_9CHLO</name>